<proteinExistence type="predicted"/>
<accession>A0A4C1YVU6</accession>
<keyword evidence="2" id="KW-1185">Reference proteome</keyword>
<reference evidence="1 2" key="1">
    <citation type="journal article" date="2019" name="Commun. Biol.">
        <title>The bagworm genome reveals a unique fibroin gene that provides high tensile strength.</title>
        <authorList>
            <person name="Kono N."/>
            <person name="Nakamura H."/>
            <person name="Ohtoshi R."/>
            <person name="Tomita M."/>
            <person name="Numata K."/>
            <person name="Arakawa K."/>
        </authorList>
    </citation>
    <scope>NUCLEOTIDE SEQUENCE [LARGE SCALE GENOMIC DNA]</scope>
</reference>
<organism evidence="1 2">
    <name type="scientific">Eumeta variegata</name>
    <name type="common">Bagworm moth</name>
    <name type="synonym">Eumeta japonica</name>
    <dbReference type="NCBI Taxonomy" id="151549"/>
    <lineage>
        <taxon>Eukaryota</taxon>
        <taxon>Metazoa</taxon>
        <taxon>Ecdysozoa</taxon>
        <taxon>Arthropoda</taxon>
        <taxon>Hexapoda</taxon>
        <taxon>Insecta</taxon>
        <taxon>Pterygota</taxon>
        <taxon>Neoptera</taxon>
        <taxon>Endopterygota</taxon>
        <taxon>Lepidoptera</taxon>
        <taxon>Glossata</taxon>
        <taxon>Ditrysia</taxon>
        <taxon>Tineoidea</taxon>
        <taxon>Psychidae</taxon>
        <taxon>Oiketicinae</taxon>
        <taxon>Eumeta</taxon>
    </lineage>
</organism>
<comment type="caution">
    <text evidence="1">The sequence shown here is derived from an EMBL/GenBank/DDBJ whole genome shotgun (WGS) entry which is preliminary data.</text>
</comment>
<evidence type="ECO:0000313" key="1">
    <source>
        <dbReference type="EMBL" id="GBP78759.1"/>
    </source>
</evidence>
<name>A0A4C1YVU6_EUMVA</name>
<gene>
    <name evidence="1" type="ORF">EVAR_63444_1</name>
</gene>
<dbReference type="Proteomes" id="UP000299102">
    <property type="component" value="Unassembled WGS sequence"/>
</dbReference>
<evidence type="ECO:0000313" key="2">
    <source>
        <dbReference type="Proteomes" id="UP000299102"/>
    </source>
</evidence>
<dbReference type="EMBL" id="BGZK01001384">
    <property type="protein sequence ID" value="GBP78759.1"/>
    <property type="molecule type" value="Genomic_DNA"/>
</dbReference>
<protein>
    <submittedName>
        <fullName evidence="1">Uncharacterized protein</fullName>
    </submittedName>
</protein>
<sequence length="168" mass="18573">MKFILNTQFYGPLELQTQQLPGNCSEMYFMTALSTVQVDFGESRRVGGNCSVGMLVRSRPFKFRKYALFLETFLSKFVGNTADGKSSQSPIIRGRTPVIKMVLMVLVGTTLIVLQSTAQNGDERRALEAKVDIRVLQARVDNSTLGDVGPVPYEVGEDDPAWSTVVLC</sequence>
<dbReference type="AlphaFoldDB" id="A0A4C1YVU6"/>